<dbReference type="InterPro" id="IPR050172">
    <property type="entry name" value="SsuD_RutA_monooxygenase"/>
</dbReference>
<reference evidence="6 7" key="1">
    <citation type="submission" date="2020-10" db="EMBL/GenBank/DDBJ databases">
        <title>Sequencing the genomes of 1000 actinobacteria strains.</title>
        <authorList>
            <person name="Klenk H.-P."/>
        </authorList>
    </citation>
    <scope>NUCLEOTIDE SEQUENCE [LARGE SCALE GENOMIC DNA]</scope>
    <source>
        <strain evidence="6 7">DSM 46661</strain>
    </source>
</reference>
<evidence type="ECO:0000313" key="7">
    <source>
        <dbReference type="Proteomes" id="UP000656548"/>
    </source>
</evidence>
<dbReference type="InterPro" id="IPR036661">
    <property type="entry name" value="Luciferase-like_sf"/>
</dbReference>
<sequence length="283" mass="28948">MKLGVILPAGDLRVSARQAEDAGLDSVFLGDHLMTGRPSLDSTVGLGVAAAVTTGIRIGLSVFVPAMRPLAWAAKQIATLQEVSGERLILGIGSGGGEAQFAAAGVPYGERGPRTDQALRLLPELLAGNEVRIGDAVVELAPAVAVPPIWVGNRGRRVLERVAEHGTGWFPSLLPPDAVADGRRRLTDLGVANPVTAVGATGALGGGADLPTAADLATGINEVYGMPLDQALSLPLTGSAEAVAERLATYREAGAAHIVVGLAGPRWAEQVRALGRVRALLGP</sequence>
<feature type="domain" description="Luciferase-like" evidence="5">
    <location>
        <begin position="11"/>
        <end position="186"/>
    </location>
</feature>
<keyword evidence="4" id="KW-0503">Monooxygenase</keyword>
<dbReference type="PANTHER" id="PTHR42847:SF4">
    <property type="entry name" value="ALKANESULFONATE MONOOXYGENASE-RELATED"/>
    <property type="match status" value="1"/>
</dbReference>
<accession>A0ABR9LAW3</accession>
<protein>
    <submittedName>
        <fullName evidence="6">Alkanesulfonate monooxygenase SsuD/methylene tetrahydromethanopterin reductase-like flavin-dependent oxidoreductase (Luciferase family)</fullName>
    </submittedName>
</protein>
<evidence type="ECO:0000259" key="5">
    <source>
        <dbReference type="Pfam" id="PF00296"/>
    </source>
</evidence>
<keyword evidence="2" id="KW-0288">FMN</keyword>
<dbReference type="PANTHER" id="PTHR42847">
    <property type="entry name" value="ALKANESULFONATE MONOOXYGENASE"/>
    <property type="match status" value="1"/>
</dbReference>
<keyword evidence="3" id="KW-0560">Oxidoreductase</keyword>
<name>A0ABR9LAW3_9PSEU</name>
<gene>
    <name evidence="6" type="ORF">H4W30_004363</name>
</gene>
<comment type="caution">
    <text evidence="6">The sequence shown here is derived from an EMBL/GenBank/DDBJ whole genome shotgun (WGS) entry which is preliminary data.</text>
</comment>
<organism evidence="6 7">
    <name type="scientific">Amycolatopsis roodepoortensis</name>
    <dbReference type="NCBI Taxonomy" id="700274"/>
    <lineage>
        <taxon>Bacteria</taxon>
        <taxon>Bacillati</taxon>
        <taxon>Actinomycetota</taxon>
        <taxon>Actinomycetes</taxon>
        <taxon>Pseudonocardiales</taxon>
        <taxon>Pseudonocardiaceae</taxon>
        <taxon>Amycolatopsis</taxon>
    </lineage>
</organism>
<dbReference type="SUPFAM" id="SSF51679">
    <property type="entry name" value="Bacterial luciferase-like"/>
    <property type="match status" value="1"/>
</dbReference>
<dbReference type="InterPro" id="IPR011251">
    <property type="entry name" value="Luciferase-like_dom"/>
</dbReference>
<dbReference type="EMBL" id="JADBEJ010000005">
    <property type="protein sequence ID" value="MBE1577303.1"/>
    <property type="molecule type" value="Genomic_DNA"/>
</dbReference>
<dbReference type="Gene3D" id="3.20.20.30">
    <property type="entry name" value="Luciferase-like domain"/>
    <property type="match status" value="1"/>
</dbReference>
<evidence type="ECO:0000256" key="2">
    <source>
        <dbReference type="ARBA" id="ARBA00022643"/>
    </source>
</evidence>
<evidence type="ECO:0000256" key="3">
    <source>
        <dbReference type="ARBA" id="ARBA00023002"/>
    </source>
</evidence>
<evidence type="ECO:0000313" key="6">
    <source>
        <dbReference type="EMBL" id="MBE1577303.1"/>
    </source>
</evidence>
<keyword evidence="7" id="KW-1185">Reference proteome</keyword>
<evidence type="ECO:0000256" key="1">
    <source>
        <dbReference type="ARBA" id="ARBA00022630"/>
    </source>
</evidence>
<dbReference type="Proteomes" id="UP000656548">
    <property type="component" value="Unassembled WGS sequence"/>
</dbReference>
<proteinExistence type="predicted"/>
<dbReference type="Pfam" id="PF00296">
    <property type="entry name" value="Bac_luciferase"/>
    <property type="match status" value="1"/>
</dbReference>
<keyword evidence="1" id="KW-0285">Flavoprotein</keyword>
<evidence type="ECO:0000256" key="4">
    <source>
        <dbReference type="ARBA" id="ARBA00023033"/>
    </source>
</evidence>
<dbReference type="RefSeq" id="WP_192744492.1">
    <property type="nucleotide sequence ID" value="NZ_JADBEJ010000005.1"/>
</dbReference>